<protein>
    <submittedName>
        <fullName evidence="2">DUF1311 domain-containing protein</fullName>
    </submittedName>
</protein>
<proteinExistence type="predicted"/>
<name>A0A7G9QV02_9GAMM</name>
<dbReference type="Proteomes" id="UP000515977">
    <property type="component" value="Chromosome"/>
</dbReference>
<feature type="chain" id="PRO_5028816117" evidence="1">
    <location>
        <begin position="19"/>
        <end position="334"/>
    </location>
</feature>
<keyword evidence="3" id="KW-1185">Reference proteome</keyword>
<evidence type="ECO:0000313" key="2">
    <source>
        <dbReference type="EMBL" id="QNN47177.1"/>
    </source>
</evidence>
<accession>A0A7G9QV02</accession>
<dbReference type="KEGG" id="tbv:H9L17_03205"/>
<gene>
    <name evidence="2" type="ORF">H9L17_03205</name>
</gene>
<keyword evidence="1" id="KW-0732">Signal</keyword>
<dbReference type="Gene3D" id="1.20.1270.180">
    <property type="match status" value="1"/>
</dbReference>
<dbReference type="EMBL" id="CP060711">
    <property type="protein sequence ID" value="QNN47177.1"/>
    <property type="molecule type" value="Genomic_DNA"/>
</dbReference>
<evidence type="ECO:0000313" key="3">
    <source>
        <dbReference type="Proteomes" id="UP000515977"/>
    </source>
</evidence>
<reference evidence="2 3" key="1">
    <citation type="submission" date="2020-08" db="EMBL/GenBank/DDBJ databases">
        <title>Genome sequence of Thermomonas brevis KACC 16975T.</title>
        <authorList>
            <person name="Hyun D.-W."/>
            <person name="Bae J.-W."/>
        </authorList>
    </citation>
    <scope>NUCLEOTIDE SEQUENCE [LARGE SCALE GENOMIC DNA]</scope>
    <source>
        <strain evidence="2 3">KACC 16975</strain>
    </source>
</reference>
<dbReference type="AlphaFoldDB" id="A0A7G9QV02"/>
<dbReference type="RefSeq" id="WP_187570924.1">
    <property type="nucleotide sequence ID" value="NZ_CP060711.1"/>
</dbReference>
<evidence type="ECO:0000256" key="1">
    <source>
        <dbReference type="SAM" id="SignalP"/>
    </source>
</evidence>
<sequence>MRLALGLLLVFLAAPISAADQWPYETECRKWADVAIPQQDIGTAPTDCDTRSLYYGEDGHGRGRDDAAARRCAYRARAAGDADAFDGSGALMMLYANGRGVARNIPLAKRFACEYEGAPAEVESRLEHLDAIASGKDKASLDICDDITSGMMGGVCARRNADFARVIRSERRDALQASWTPAQRAALAALLKAADAYFESASYNEEDMSGTAHGAFAVEAYERLDIALLRDVERFETGIRPDEKAADFPAADKALNAAYRRTLAALDAGKGDGAFGEYGTIRSEGVRETERLWLRYRDAWVAFAATRYPDTAADIWRAWLSRVRAKALSEIARS</sequence>
<organism evidence="2 3">
    <name type="scientific">Thermomonas brevis</name>
    <dbReference type="NCBI Taxonomy" id="215691"/>
    <lineage>
        <taxon>Bacteria</taxon>
        <taxon>Pseudomonadati</taxon>
        <taxon>Pseudomonadota</taxon>
        <taxon>Gammaproteobacteria</taxon>
        <taxon>Lysobacterales</taxon>
        <taxon>Lysobacteraceae</taxon>
        <taxon>Thermomonas</taxon>
    </lineage>
</organism>
<feature type="signal peptide" evidence="1">
    <location>
        <begin position="1"/>
        <end position="18"/>
    </location>
</feature>